<evidence type="ECO:0000313" key="3">
    <source>
        <dbReference type="Proteomes" id="UP001500994"/>
    </source>
</evidence>
<dbReference type="Proteomes" id="UP001500994">
    <property type="component" value="Unassembled WGS sequence"/>
</dbReference>
<dbReference type="EMBL" id="BAAARK010000015">
    <property type="protein sequence ID" value="GAA2670867.1"/>
    <property type="molecule type" value="Genomic_DNA"/>
</dbReference>
<gene>
    <name evidence="2" type="ORF">GCM10009864_46270</name>
</gene>
<feature type="compositionally biased region" description="Polar residues" evidence="1">
    <location>
        <begin position="85"/>
        <end position="94"/>
    </location>
</feature>
<accession>A0ABP6EMP5</accession>
<protein>
    <submittedName>
        <fullName evidence="2">Uncharacterized protein</fullName>
    </submittedName>
</protein>
<feature type="compositionally biased region" description="Pro residues" evidence="1">
    <location>
        <begin position="49"/>
        <end position="60"/>
    </location>
</feature>
<comment type="caution">
    <text evidence="2">The sequence shown here is derived from an EMBL/GenBank/DDBJ whole genome shotgun (WGS) entry which is preliminary data.</text>
</comment>
<organism evidence="2 3">
    <name type="scientific">Streptomyces lunalinharesii</name>
    <dbReference type="NCBI Taxonomy" id="333384"/>
    <lineage>
        <taxon>Bacteria</taxon>
        <taxon>Bacillati</taxon>
        <taxon>Actinomycetota</taxon>
        <taxon>Actinomycetes</taxon>
        <taxon>Kitasatosporales</taxon>
        <taxon>Streptomycetaceae</taxon>
        <taxon>Streptomyces</taxon>
    </lineage>
</organism>
<name>A0ABP6EMP5_9ACTN</name>
<feature type="region of interest" description="Disordered" evidence="1">
    <location>
        <begin position="34"/>
        <end position="94"/>
    </location>
</feature>
<feature type="region of interest" description="Disordered" evidence="1">
    <location>
        <begin position="1"/>
        <end position="20"/>
    </location>
</feature>
<sequence length="94" mass="9617">MVRCPSHFNDEPAVAPTGLAPTCLSSTLIREGTGWREVGCPDVKRSSPGTPPPANPAPHPYKPRAAAHAAGANTNHGGEPDNVGTGPSRQAQTA</sequence>
<reference evidence="3" key="1">
    <citation type="journal article" date="2019" name="Int. J. Syst. Evol. Microbiol.">
        <title>The Global Catalogue of Microorganisms (GCM) 10K type strain sequencing project: providing services to taxonomists for standard genome sequencing and annotation.</title>
        <authorList>
            <consortium name="The Broad Institute Genomics Platform"/>
            <consortium name="The Broad Institute Genome Sequencing Center for Infectious Disease"/>
            <person name="Wu L."/>
            <person name="Ma J."/>
        </authorList>
    </citation>
    <scope>NUCLEOTIDE SEQUENCE [LARGE SCALE GENOMIC DNA]</scope>
    <source>
        <strain evidence="3">JCM 16374</strain>
    </source>
</reference>
<evidence type="ECO:0000313" key="2">
    <source>
        <dbReference type="EMBL" id="GAA2670867.1"/>
    </source>
</evidence>
<proteinExistence type="predicted"/>
<evidence type="ECO:0000256" key="1">
    <source>
        <dbReference type="SAM" id="MobiDB-lite"/>
    </source>
</evidence>
<feature type="compositionally biased region" description="Low complexity" evidence="1">
    <location>
        <begin position="63"/>
        <end position="72"/>
    </location>
</feature>
<keyword evidence="3" id="KW-1185">Reference proteome</keyword>